<organism evidence="2 3">
    <name type="scientific">Rhizophagus clarus</name>
    <dbReference type="NCBI Taxonomy" id="94130"/>
    <lineage>
        <taxon>Eukaryota</taxon>
        <taxon>Fungi</taxon>
        <taxon>Fungi incertae sedis</taxon>
        <taxon>Mucoromycota</taxon>
        <taxon>Glomeromycotina</taxon>
        <taxon>Glomeromycetes</taxon>
        <taxon>Glomerales</taxon>
        <taxon>Glomeraceae</taxon>
        <taxon>Rhizophagus</taxon>
    </lineage>
</organism>
<accession>A0A2Z6Q635</accession>
<proteinExistence type="predicted"/>
<dbReference type="Proteomes" id="UP000247702">
    <property type="component" value="Unassembled WGS sequence"/>
</dbReference>
<feature type="compositionally biased region" description="Basic and acidic residues" evidence="1">
    <location>
        <begin position="64"/>
        <end position="84"/>
    </location>
</feature>
<feature type="compositionally biased region" description="Polar residues" evidence="1">
    <location>
        <begin position="86"/>
        <end position="101"/>
    </location>
</feature>
<evidence type="ECO:0000256" key="1">
    <source>
        <dbReference type="SAM" id="MobiDB-lite"/>
    </source>
</evidence>
<evidence type="ECO:0000313" key="3">
    <source>
        <dbReference type="Proteomes" id="UP000247702"/>
    </source>
</evidence>
<name>A0A2Z6Q635_9GLOM</name>
<sequence length="101" mass="11307">MLTGKLLALIEAYKNNNKNGVNPGSFALNGKERKSGNLSRAYNWSTPTIMIRTGTKENSPFTPRIREQSDSTTCKSDKHRDKNSRPKSISNSINVHNQQSK</sequence>
<dbReference type="EMBL" id="BEXD01000049">
    <property type="protein sequence ID" value="GBB83742.1"/>
    <property type="molecule type" value="Genomic_DNA"/>
</dbReference>
<feature type="region of interest" description="Disordered" evidence="1">
    <location>
        <begin position="53"/>
        <end position="101"/>
    </location>
</feature>
<dbReference type="AlphaFoldDB" id="A0A2Z6Q635"/>
<reference evidence="2 3" key="1">
    <citation type="submission" date="2017-11" db="EMBL/GenBank/DDBJ databases">
        <title>The genome of Rhizophagus clarus HR1 reveals common genetic basis of auxotrophy among arbuscular mycorrhizal fungi.</title>
        <authorList>
            <person name="Kobayashi Y."/>
        </authorList>
    </citation>
    <scope>NUCLEOTIDE SEQUENCE [LARGE SCALE GENOMIC DNA]</scope>
    <source>
        <strain evidence="2 3">HR1</strain>
    </source>
</reference>
<keyword evidence="3" id="KW-1185">Reference proteome</keyword>
<gene>
    <name evidence="2" type="ORF">RclHR1_10410002</name>
</gene>
<feature type="region of interest" description="Disordered" evidence="1">
    <location>
        <begin position="18"/>
        <end position="39"/>
    </location>
</feature>
<comment type="caution">
    <text evidence="2">The sequence shown here is derived from an EMBL/GenBank/DDBJ whole genome shotgun (WGS) entry which is preliminary data.</text>
</comment>
<evidence type="ECO:0000313" key="2">
    <source>
        <dbReference type="EMBL" id="GBB83742.1"/>
    </source>
</evidence>
<protein>
    <submittedName>
        <fullName evidence="2">Uncharacterized protein</fullName>
    </submittedName>
</protein>